<dbReference type="Pfam" id="PF03108">
    <property type="entry name" value="DBD_Tnp_Mut"/>
    <property type="match status" value="1"/>
</dbReference>
<feature type="compositionally biased region" description="Basic residues" evidence="1">
    <location>
        <begin position="347"/>
        <end position="358"/>
    </location>
</feature>
<gene>
    <name evidence="4" type="ORF">PIB30_050091</name>
</gene>
<comment type="caution">
    <text evidence="4">The sequence shown here is derived from an EMBL/GenBank/DDBJ whole genome shotgun (WGS) entry which is preliminary data.</text>
</comment>
<keyword evidence="5" id="KW-1185">Reference proteome</keyword>
<evidence type="ECO:0000313" key="4">
    <source>
        <dbReference type="EMBL" id="MED6196736.1"/>
    </source>
</evidence>
<feature type="region of interest" description="Disordered" evidence="1">
    <location>
        <begin position="485"/>
        <end position="568"/>
    </location>
</feature>
<feature type="region of interest" description="Disordered" evidence="1">
    <location>
        <begin position="408"/>
        <end position="470"/>
    </location>
</feature>
<reference evidence="4 5" key="1">
    <citation type="journal article" date="2023" name="Plants (Basel)">
        <title>Bridging the Gap: Combining Genomics and Transcriptomics Approaches to Understand Stylosanthes scabra, an Orphan Legume from the Brazilian Caatinga.</title>
        <authorList>
            <person name="Ferreira-Neto J.R.C."/>
            <person name="da Silva M.D."/>
            <person name="Binneck E."/>
            <person name="de Melo N.F."/>
            <person name="da Silva R.H."/>
            <person name="de Melo A.L.T.M."/>
            <person name="Pandolfi V."/>
            <person name="Bustamante F.O."/>
            <person name="Brasileiro-Vidal A.C."/>
            <person name="Benko-Iseppon A.M."/>
        </authorList>
    </citation>
    <scope>NUCLEOTIDE SEQUENCE [LARGE SCALE GENOMIC DNA]</scope>
    <source>
        <tissue evidence="4">Leaves</tissue>
    </source>
</reference>
<feature type="domain" description="PB1-like" evidence="3">
    <location>
        <begin position="4"/>
        <end position="94"/>
    </location>
</feature>
<evidence type="ECO:0008006" key="6">
    <source>
        <dbReference type="Google" id="ProtNLM"/>
    </source>
</evidence>
<dbReference type="InterPro" id="IPR004332">
    <property type="entry name" value="Transposase_MuDR"/>
</dbReference>
<feature type="compositionally biased region" description="Acidic residues" evidence="1">
    <location>
        <begin position="211"/>
        <end position="221"/>
    </location>
</feature>
<feature type="compositionally biased region" description="Acidic residues" evidence="1">
    <location>
        <begin position="119"/>
        <end position="132"/>
    </location>
</feature>
<feature type="compositionally biased region" description="Polar residues" evidence="1">
    <location>
        <begin position="366"/>
        <end position="375"/>
    </location>
</feature>
<name>A0ABU6XHU2_9FABA</name>
<dbReference type="Proteomes" id="UP001341840">
    <property type="component" value="Unassembled WGS sequence"/>
</dbReference>
<feature type="compositionally biased region" description="Polar residues" evidence="1">
    <location>
        <begin position="491"/>
        <end position="519"/>
    </location>
</feature>
<feature type="region of interest" description="Disordered" evidence="1">
    <location>
        <begin position="211"/>
        <end position="243"/>
    </location>
</feature>
<dbReference type="Pfam" id="PF26130">
    <property type="entry name" value="PB1-like"/>
    <property type="match status" value="1"/>
</dbReference>
<sequence length="568" mass="62806">MALFNITLHHKGYFGYVDGLMRYVGGEKLVIEENDSDFWCVFEAEEQISRLGTHKSDISAMWYKNPAIGDYSVGLRMFLNDRDALDMCRIAAERGGIWSCLWCMRMVLPKGSPRLDAAPIDEGDVGDGDAALEEQGHENEGDIAGGPEIEDSDSDDAEYIPSADDVDSADDVHFTDSEEEFEFDDNFFGLQTEAGEKSGDEKGKRVVNEEFSDAGEDSDELQDGHTVGGYEREEGGDEGSEGDTIVFSIHKPQQNMAEYRWQVGTVYASREEFNGTVTANAVYTKRGIKFDKVDPKRVIVNCQENCPFRLYCVKMSEEDTWQLRSVKDRHNCAQVQRDDIMPPPHRNPSHRPIKKRRRGPAEEEGQNQSHLPRTGQIQRCSNCGVASHKKRGCKKPPTTICAFIYAPPTKKAKGPSSSNGKGKATTKFARKGKDKALSQPPPETSNKKKKAAVVASSSQPLPTRAKSNPIPKRAWCGRARIPTPAAPKLQNAVTQPNTQSTARPNAISASESIKTSQKPTAKPTIKPSSSQPIGNRPRFCVRHVGGSHVSPQKLRQMAKLPPRAWGNI</sequence>
<evidence type="ECO:0000259" key="2">
    <source>
        <dbReference type="Pfam" id="PF03108"/>
    </source>
</evidence>
<dbReference type="InterPro" id="IPR058594">
    <property type="entry name" value="PB1-like_dom_pln"/>
</dbReference>
<evidence type="ECO:0000259" key="3">
    <source>
        <dbReference type="Pfam" id="PF26130"/>
    </source>
</evidence>
<organism evidence="4 5">
    <name type="scientific">Stylosanthes scabra</name>
    <dbReference type="NCBI Taxonomy" id="79078"/>
    <lineage>
        <taxon>Eukaryota</taxon>
        <taxon>Viridiplantae</taxon>
        <taxon>Streptophyta</taxon>
        <taxon>Embryophyta</taxon>
        <taxon>Tracheophyta</taxon>
        <taxon>Spermatophyta</taxon>
        <taxon>Magnoliopsida</taxon>
        <taxon>eudicotyledons</taxon>
        <taxon>Gunneridae</taxon>
        <taxon>Pentapetalae</taxon>
        <taxon>rosids</taxon>
        <taxon>fabids</taxon>
        <taxon>Fabales</taxon>
        <taxon>Fabaceae</taxon>
        <taxon>Papilionoideae</taxon>
        <taxon>50 kb inversion clade</taxon>
        <taxon>dalbergioids sensu lato</taxon>
        <taxon>Dalbergieae</taxon>
        <taxon>Pterocarpus clade</taxon>
        <taxon>Stylosanthes</taxon>
    </lineage>
</organism>
<protein>
    <recommendedName>
        <fullName evidence="6">Transposase MuDR plant domain-containing protein</fullName>
    </recommendedName>
</protein>
<feature type="compositionally biased region" description="Acidic residues" evidence="1">
    <location>
        <begin position="148"/>
        <end position="169"/>
    </location>
</feature>
<dbReference type="EMBL" id="JASCZI010211790">
    <property type="protein sequence ID" value="MED6196736.1"/>
    <property type="molecule type" value="Genomic_DNA"/>
</dbReference>
<feature type="domain" description="Transposase MuDR plant" evidence="2">
    <location>
        <begin position="259"/>
        <end position="320"/>
    </location>
</feature>
<evidence type="ECO:0000256" key="1">
    <source>
        <dbReference type="SAM" id="MobiDB-lite"/>
    </source>
</evidence>
<evidence type="ECO:0000313" key="5">
    <source>
        <dbReference type="Proteomes" id="UP001341840"/>
    </source>
</evidence>
<feature type="region of interest" description="Disordered" evidence="1">
    <location>
        <begin position="118"/>
        <end position="170"/>
    </location>
</feature>
<proteinExistence type="predicted"/>
<feature type="region of interest" description="Disordered" evidence="1">
    <location>
        <begin position="334"/>
        <end position="375"/>
    </location>
</feature>
<accession>A0ABU6XHU2</accession>